<organism evidence="1 2">
    <name type="scientific">Roseateles depolymerans</name>
    <dbReference type="NCBI Taxonomy" id="76731"/>
    <lineage>
        <taxon>Bacteria</taxon>
        <taxon>Pseudomonadati</taxon>
        <taxon>Pseudomonadota</taxon>
        <taxon>Betaproteobacteria</taxon>
        <taxon>Burkholderiales</taxon>
        <taxon>Sphaerotilaceae</taxon>
        <taxon>Roseateles</taxon>
    </lineage>
</organism>
<dbReference type="AlphaFoldDB" id="A0A0U3LJN4"/>
<keyword evidence="2" id="KW-1185">Reference proteome</keyword>
<dbReference type="EMBL" id="CP013729">
    <property type="protein sequence ID" value="ALV06626.1"/>
    <property type="molecule type" value="Genomic_DNA"/>
</dbReference>
<sequence precursor="true">MKQGLSVQSIAVSLLAALPSVVFAVDTTSEAYAKGHAAGKVTGYIVLGLVAIAIVRKFLKK</sequence>
<accession>A0A0U3LJN4</accession>
<dbReference type="KEGG" id="rdp:RD2015_2152"/>
<protein>
    <submittedName>
        <fullName evidence="1">Uncharacterized protein</fullName>
    </submittedName>
</protein>
<dbReference type="Proteomes" id="UP000060699">
    <property type="component" value="Chromosome"/>
</dbReference>
<proteinExistence type="predicted"/>
<evidence type="ECO:0000313" key="1">
    <source>
        <dbReference type="EMBL" id="ALV06626.1"/>
    </source>
</evidence>
<name>A0A0U3LJN4_9BURK</name>
<dbReference type="RefSeq" id="WP_058934872.1">
    <property type="nucleotide sequence ID" value="NZ_CP013729.1"/>
</dbReference>
<gene>
    <name evidence="1" type="ORF">RD2015_2152</name>
</gene>
<evidence type="ECO:0000313" key="2">
    <source>
        <dbReference type="Proteomes" id="UP000060699"/>
    </source>
</evidence>
<reference evidence="1 2" key="1">
    <citation type="submission" date="2015-12" db="EMBL/GenBank/DDBJ databases">
        <title>Complete genome of Roseateles depolymerans KCTC 42856.</title>
        <authorList>
            <person name="Kim K.M."/>
        </authorList>
    </citation>
    <scope>NUCLEOTIDE SEQUENCE [LARGE SCALE GENOMIC DNA]</scope>
    <source>
        <strain evidence="1 2">KCTC 42856</strain>
    </source>
</reference>